<feature type="region of interest" description="Disordered" evidence="1">
    <location>
        <begin position="184"/>
        <end position="235"/>
    </location>
</feature>
<dbReference type="OrthoDB" id="267303at2759"/>
<feature type="region of interest" description="Disordered" evidence="1">
    <location>
        <begin position="390"/>
        <end position="424"/>
    </location>
</feature>
<dbReference type="RefSeq" id="XP_067694007.1">
    <property type="nucleotide sequence ID" value="XM_067837679.1"/>
</dbReference>
<feature type="region of interest" description="Disordered" evidence="1">
    <location>
        <begin position="439"/>
        <end position="465"/>
    </location>
</feature>
<feature type="region of interest" description="Disordered" evidence="1">
    <location>
        <begin position="275"/>
        <end position="294"/>
    </location>
</feature>
<feature type="region of interest" description="Disordered" evidence="1">
    <location>
        <begin position="589"/>
        <end position="608"/>
    </location>
</feature>
<sequence length="825" mass="86742">MGQAASYAESSVQRALLRLKEEEQADEDDLLCACGYSRALLASCTNDSTAVAARPPWDAEQPDRSSPQARSADLHLPPPPVAFEPLVSLTPEYYTLDELRDVLRYLPDPLWVSLYRVSLLYMLDNDGDGRINSTDISFFMDWGIKTVGRDVVPDQLGEVLQTYAALHCWHRCLQVGERMESERVAAAGAAQPSRCPEGSTGTDSVCRTRRRPISSSSAVGGNSSSPHPHPQQHNQSVPSFMLLHFREALRNAPAGGPVPLPGTIGLKAMKSCDGTIPPTPSSTSLGSPQPAVSQPVTDSVRHAAAAHFAGWMLRLVQHQERDRRHERQRFERRVRGMATATDMKLGNGARLRHSPYVTHQSLRLRLSATLLSTEVASADASVDGEDVVVSVSRGSTPGHPPSMPSAATSGDAGAVAASPDTDDATPELEVAAQVSASPLTASLSLSDSPKRTSTARSPPSDRMPAALQSCATTPLKLPSPSRSVAALNVPIALGGGALPKGTPPVASTLPLMDARTAPNASGGSADGRRRTAGGGTPFADASPAHHSSELHKSAMAPPTRSLPSGGLPYFPYTNAAAFPVDLPVGASANASGAGGSSEGDENGGSLSNINGRVCSSSAAPAAVAAPAAAAATSPSNGSAESAVAHRLSVLLMDAEAFYVDLEASGWCTIGAVEEVYLDFAVEESYCVPFWSFCRLLNEASADEVQAALELPTDQAVAALTSAVAVEEYRRAAALRQLQRQVTVHRDGGHSSRNQRCSSTRGGGWARSLQVIPMFVVSEYTLAAFVATFIHAYWAMLESMGVDPMAQHTGAEWTSALPTRPASTGL</sequence>
<dbReference type="PROSITE" id="PS00018">
    <property type="entry name" value="EF_HAND_1"/>
    <property type="match status" value="1"/>
</dbReference>
<comment type="caution">
    <text evidence="2">The sequence shown here is derived from an EMBL/GenBank/DDBJ whole genome shotgun (WGS) entry which is preliminary data.</text>
</comment>
<name>A0A836HDI9_LEIEN</name>
<feature type="compositionally biased region" description="Low complexity" evidence="1">
    <location>
        <begin position="281"/>
        <end position="290"/>
    </location>
</feature>
<dbReference type="KEGG" id="lenr:94173189"/>
<dbReference type="GeneID" id="94173189"/>
<keyword evidence="3" id="KW-1185">Reference proteome</keyword>
<reference evidence="2 3" key="1">
    <citation type="submission" date="2021-02" db="EMBL/GenBank/DDBJ databases">
        <title>Leishmania (Mundinia) enrietti genome sequencing and assembly.</title>
        <authorList>
            <person name="Almutairi H."/>
            <person name="Gatherer D."/>
        </authorList>
    </citation>
    <scope>NUCLEOTIDE SEQUENCE [LARGE SCALE GENOMIC DNA]</scope>
    <source>
        <strain evidence="2">CUR178</strain>
    </source>
</reference>
<evidence type="ECO:0000313" key="3">
    <source>
        <dbReference type="Proteomes" id="UP000674179"/>
    </source>
</evidence>
<proteinExistence type="predicted"/>
<dbReference type="EMBL" id="JAFHKP010000017">
    <property type="protein sequence ID" value="KAG5482145.1"/>
    <property type="molecule type" value="Genomic_DNA"/>
</dbReference>
<gene>
    <name evidence="2" type="ORF">CUR178_06004</name>
</gene>
<accession>A0A836HDI9</accession>
<feature type="compositionally biased region" description="Low complexity" evidence="1">
    <location>
        <begin position="214"/>
        <end position="225"/>
    </location>
</feature>
<evidence type="ECO:0000313" key="2">
    <source>
        <dbReference type="EMBL" id="KAG5482145.1"/>
    </source>
</evidence>
<feature type="region of interest" description="Disordered" evidence="1">
    <location>
        <begin position="53"/>
        <end position="76"/>
    </location>
</feature>
<evidence type="ECO:0008006" key="4">
    <source>
        <dbReference type="Google" id="ProtNLM"/>
    </source>
</evidence>
<dbReference type="AlphaFoldDB" id="A0A836HDI9"/>
<feature type="compositionally biased region" description="Low complexity" evidence="1">
    <location>
        <begin position="405"/>
        <end position="418"/>
    </location>
</feature>
<feature type="region of interest" description="Disordered" evidence="1">
    <location>
        <begin position="514"/>
        <end position="559"/>
    </location>
</feature>
<protein>
    <recommendedName>
        <fullName evidence="4">EF-hand domain-containing protein</fullName>
    </recommendedName>
</protein>
<dbReference type="Proteomes" id="UP000674179">
    <property type="component" value="Chromosome 17"/>
</dbReference>
<dbReference type="InterPro" id="IPR018247">
    <property type="entry name" value="EF_Hand_1_Ca_BS"/>
</dbReference>
<organism evidence="2 3">
    <name type="scientific">Leishmania enriettii</name>
    <dbReference type="NCBI Taxonomy" id="5663"/>
    <lineage>
        <taxon>Eukaryota</taxon>
        <taxon>Discoba</taxon>
        <taxon>Euglenozoa</taxon>
        <taxon>Kinetoplastea</taxon>
        <taxon>Metakinetoplastina</taxon>
        <taxon>Trypanosomatida</taxon>
        <taxon>Trypanosomatidae</taxon>
        <taxon>Leishmaniinae</taxon>
        <taxon>Leishmania</taxon>
    </lineage>
</organism>
<evidence type="ECO:0000256" key="1">
    <source>
        <dbReference type="SAM" id="MobiDB-lite"/>
    </source>
</evidence>